<evidence type="ECO:0000259" key="3">
    <source>
        <dbReference type="PROSITE" id="PS51186"/>
    </source>
</evidence>
<dbReference type="PANTHER" id="PTHR43877:SF1">
    <property type="entry name" value="ACETYLTRANSFERASE"/>
    <property type="match status" value="1"/>
</dbReference>
<sequence length="205" mass="22649">MLLQSASGMSFDTVVPRERYPLTRSAITSTRAVRNPTPPMNRQRHPHVLALAHSIEGCPMNAVIHYSDQHHRSAVVALWKTVFNDSAPHNRPDLSIDMKLAVADQLFFVAIADGHVAGTVLAGYDGHRGWLYSVAVDPQYRGQGLGTLLVLHAEQALVDRGCIKINLQIRTSNEGVQAFYESLGYFQEPLISMGKRIAFMSTPNT</sequence>
<dbReference type="Pfam" id="PF00583">
    <property type="entry name" value="Acetyltransf_1"/>
    <property type="match status" value="1"/>
</dbReference>
<evidence type="ECO:0000256" key="2">
    <source>
        <dbReference type="ARBA" id="ARBA00023315"/>
    </source>
</evidence>
<dbReference type="GO" id="GO:0016747">
    <property type="term" value="F:acyltransferase activity, transferring groups other than amino-acyl groups"/>
    <property type="evidence" value="ECO:0007669"/>
    <property type="project" value="InterPro"/>
</dbReference>
<dbReference type="InterPro" id="IPR000182">
    <property type="entry name" value="GNAT_dom"/>
</dbReference>
<evidence type="ECO:0000256" key="1">
    <source>
        <dbReference type="ARBA" id="ARBA00022679"/>
    </source>
</evidence>
<keyword evidence="1" id="KW-0808">Transferase</keyword>
<proteinExistence type="predicted"/>
<reference evidence="4 5" key="1">
    <citation type="submission" date="2016-11" db="EMBL/GenBank/DDBJ databases">
        <authorList>
            <person name="Jaros S."/>
            <person name="Januszkiewicz K."/>
            <person name="Wedrychowicz H."/>
        </authorList>
    </citation>
    <scope>NUCLEOTIDE SEQUENCE [LARGE SCALE GENOMIC DNA]</scope>
    <source>
        <strain evidence="4 5">LMG 26898</strain>
    </source>
</reference>
<dbReference type="STRING" id="1190415.SAMN05216593_104301"/>
<name>A0A1M7MLK6_9PSED</name>
<dbReference type="InterPro" id="IPR016181">
    <property type="entry name" value="Acyl_CoA_acyltransferase"/>
</dbReference>
<dbReference type="NCBIfam" id="NF002959">
    <property type="entry name" value="PRK03624.1"/>
    <property type="match status" value="1"/>
</dbReference>
<dbReference type="PANTHER" id="PTHR43877">
    <property type="entry name" value="AMINOALKYLPHOSPHONATE N-ACETYLTRANSFERASE-RELATED-RELATED"/>
    <property type="match status" value="1"/>
</dbReference>
<evidence type="ECO:0000313" key="5">
    <source>
        <dbReference type="Proteomes" id="UP000183983"/>
    </source>
</evidence>
<dbReference type="InterPro" id="IPR050832">
    <property type="entry name" value="Bact_Acetyltransf"/>
</dbReference>
<dbReference type="SUPFAM" id="SSF55729">
    <property type="entry name" value="Acyl-CoA N-acyltransferases (Nat)"/>
    <property type="match status" value="1"/>
</dbReference>
<dbReference type="EMBL" id="FRDA01000004">
    <property type="protein sequence ID" value="SHM91353.1"/>
    <property type="molecule type" value="Genomic_DNA"/>
</dbReference>
<accession>A0A1M7MLK6</accession>
<dbReference type="Proteomes" id="UP000183983">
    <property type="component" value="Unassembled WGS sequence"/>
</dbReference>
<dbReference type="AlphaFoldDB" id="A0A1M7MLK6"/>
<evidence type="ECO:0000313" key="4">
    <source>
        <dbReference type="EMBL" id="SHM91353.1"/>
    </source>
</evidence>
<protein>
    <submittedName>
        <fullName evidence="4">Ribosomal protein S18 acetylase RimI</fullName>
    </submittedName>
</protein>
<gene>
    <name evidence="4" type="ORF">SAMN05216593_104301</name>
</gene>
<feature type="domain" description="N-acetyltransferase" evidence="3">
    <location>
        <begin position="62"/>
        <end position="205"/>
    </location>
</feature>
<organism evidence="4 5">
    <name type="scientific">Pseudomonas asturiensis</name>
    <dbReference type="NCBI Taxonomy" id="1190415"/>
    <lineage>
        <taxon>Bacteria</taxon>
        <taxon>Pseudomonadati</taxon>
        <taxon>Pseudomonadota</taxon>
        <taxon>Gammaproteobacteria</taxon>
        <taxon>Pseudomonadales</taxon>
        <taxon>Pseudomonadaceae</taxon>
        <taxon>Pseudomonas</taxon>
    </lineage>
</organism>
<keyword evidence="2" id="KW-0012">Acyltransferase</keyword>
<keyword evidence="4" id="KW-0687">Ribonucleoprotein</keyword>
<dbReference type="PROSITE" id="PS51186">
    <property type="entry name" value="GNAT"/>
    <property type="match status" value="1"/>
</dbReference>
<dbReference type="Gene3D" id="3.40.630.30">
    <property type="match status" value="1"/>
</dbReference>
<keyword evidence="4" id="KW-0689">Ribosomal protein</keyword>
<dbReference type="CDD" id="cd04301">
    <property type="entry name" value="NAT_SF"/>
    <property type="match status" value="1"/>
</dbReference>
<dbReference type="GO" id="GO:0005840">
    <property type="term" value="C:ribosome"/>
    <property type="evidence" value="ECO:0007669"/>
    <property type="project" value="UniProtKB-KW"/>
</dbReference>